<keyword evidence="3" id="KW-1185">Reference proteome</keyword>
<feature type="region of interest" description="Disordered" evidence="1">
    <location>
        <begin position="31"/>
        <end position="51"/>
    </location>
</feature>
<accession>A0ABP9SLL3</accession>
<sequence>MQWKQRFCFVVGARWGVGVVVRRLRDGLSARPWGKANSESEPGGTRSIVRG</sequence>
<evidence type="ECO:0000313" key="3">
    <source>
        <dbReference type="Proteomes" id="UP001500200"/>
    </source>
</evidence>
<comment type="caution">
    <text evidence="2">The sequence shown here is derived from an EMBL/GenBank/DDBJ whole genome shotgun (WGS) entry which is preliminary data.</text>
</comment>
<evidence type="ECO:0000313" key="2">
    <source>
        <dbReference type="EMBL" id="GAA5197378.1"/>
    </source>
</evidence>
<gene>
    <name evidence="2" type="ORF">GCM10023346_31820</name>
</gene>
<evidence type="ECO:0000256" key="1">
    <source>
        <dbReference type="SAM" id="MobiDB-lite"/>
    </source>
</evidence>
<dbReference type="EMBL" id="BAABKK010000024">
    <property type="protein sequence ID" value="GAA5197378.1"/>
    <property type="molecule type" value="Genomic_DNA"/>
</dbReference>
<organism evidence="2 3">
    <name type="scientific">Arthrobacter gyeryongensis</name>
    <dbReference type="NCBI Taxonomy" id="1650592"/>
    <lineage>
        <taxon>Bacteria</taxon>
        <taxon>Bacillati</taxon>
        <taxon>Actinomycetota</taxon>
        <taxon>Actinomycetes</taxon>
        <taxon>Micrococcales</taxon>
        <taxon>Micrococcaceae</taxon>
        <taxon>Arthrobacter</taxon>
    </lineage>
</organism>
<name>A0ABP9SLL3_9MICC</name>
<reference evidence="3" key="1">
    <citation type="journal article" date="2019" name="Int. J. Syst. Evol. Microbiol.">
        <title>The Global Catalogue of Microorganisms (GCM) 10K type strain sequencing project: providing services to taxonomists for standard genome sequencing and annotation.</title>
        <authorList>
            <consortium name="The Broad Institute Genomics Platform"/>
            <consortium name="The Broad Institute Genome Sequencing Center for Infectious Disease"/>
            <person name="Wu L."/>
            <person name="Ma J."/>
        </authorList>
    </citation>
    <scope>NUCLEOTIDE SEQUENCE [LARGE SCALE GENOMIC DNA]</scope>
    <source>
        <strain evidence="3">JCM 18514</strain>
    </source>
</reference>
<proteinExistence type="predicted"/>
<protein>
    <submittedName>
        <fullName evidence="2">Uncharacterized protein</fullName>
    </submittedName>
</protein>
<dbReference type="Proteomes" id="UP001500200">
    <property type="component" value="Unassembled WGS sequence"/>
</dbReference>